<dbReference type="InterPro" id="IPR008638">
    <property type="entry name" value="FhaB/CdiA-like_TPS"/>
</dbReference>
<gene>
    <name evidence="2" type="ORF">U1T56_22365</name>
</gene>
<keyword evidence="3" id="KW-1185">Reference proteome</keyword>
<dbReference type="RefSeq" id="WP_418161753.1">
    <property type="nucleotide sequence ID" value="NZ_JBBLZC010000037.1"/>
</dbReference>
<dbReference type="Pfam" id="PF05860">
    <property type="entry name" value="TPS"/>
    <property type="match status" value="1"/>
</dbReference>
<dbReference type="EMBL" id="JBBLZC010000037">
    <property type="protein sequence ID" value="MEK0085909.1"/>
    <property type="molecule type" value="Genomic_DNA"/>
</dbReference>
<reference evidence="2 3" key="1">
    <citation type="submission" date="2024-01" db="EMBL/GenBank/DDBJ databases">
        <title>Multi-omics insights into the function and evolution of sodium benzoate biodegradation pathways in Benzoatithermus flavus gen. nov., sp. nov. from hot spring.</title>
        <authorList>
            <person name="Hu C.-J."/>
            <person name="Li W.-J."/>
        </authorList>
    </citation>
    <scope>NUCLEOTIDE SEQUENCE [LARGE SCALE GENOMIC DNA]</scope>
    <source>
        <strain evidence="2 3">SYSU G07066</strain>
    </source>
</reference>
<dbReference type="NCBIfam" id="TIGR01901">
    <property type="entry name" value="adhes_NPXG"/>
    <property type="match status" value="1"/>
</dbReference>
<dbReference type="InterPro" id="IPR012334">
    <property type="entry name" value="Pectin_lyas_fold"/>
</dbReference>
<comment type="caution">
    <text evidence="2">The sequence shown here is derived from an EMBL/GenBank/DDBJ whole genome shotgun (WGS) entry which is preliminary data.</text>
</comment>
<evidence type="ECO:0000313" key="3">
    <source>
        <dbReference type="Proteomes" id="UP001375743"/>
    </source>
</evidence>
<protein>
    <submittedName>
        <fullName evidence="2">Filamentous hemagglutinin N-terminal domain-containing protein</fullName>
    </submittedName>
</protein>
<accession>A0ABU8XY58</accession>
<evidence type="ECO:0000259" key="1">
    <source>
        <dbReference type="SMART" id="SM00912"/>
    </source>
</evidence>
<feature type="domain" description="Filamentous haemagglutinin FhaB/tRNA nuclease CdiA-like TPS" evidence="1">
    <location>
        <begin position="15"/>
        <end position="116"/>
    </location>
</feature>
<evidence type="ECO:0000313" key="2">
    <source>
        <dbReference type="EMBL" id="MEK0085909.1"/>
    </source>
</evidence>
<sequence length="341" mass="34129">MATDGTLGPRLRLAGPEVTIPARLGQTRGKNLFHSFARFGVEEGQRVTFTGPSGLRNIIGRVTGGAPSTIDGTLRSKVPGADLWLLNPAGILFGPDARLAVQGSFHASTADELRFADGAVFSARAPGGSVLSVAAPQAFGFLGARPAPVTVDRSVLAVPEGKALSLTGGNVTVTARNQGAASGNLAGILQAEAGRVTLAALGGPGAVAVATGRATGAVSGAVHLSGEAVVTASGDGGGTIRIRAGRLVVEDRSSILADNVGGTNARGGITVTADTLDLNNDSAVTSDVLGIGNAGRVELRARTVRIRNGSYISSSSFGLGNAADITLMADHLIIDGNGNPD</sequence>
<dbReference type="SMART" id="SM00912">
    <property type="entry name" value="Haemagg_act"/>
    <property type="match status" value="1"/>
</dbReference>
<dbReference type="SUPFAM" id="SSF51126">
    <property type="entry name" value="Pectin lyase-like"/>
    <property type="match status" value="1"/>
</dbReference>
<dbReference type="Gene3D" id="2.160.20.10">
    <property type="entry name" value="Single-stranded right-handed beta-helix, Pectin lyase-like"/>
    <property type="match status" value="1"/>
</dbReference>
<name>A0ABU8XY58_9PROT</name>
<dbReference type="Proteomes" id="UP001375743">
    <property type="component" value="Unassembled WGS sequence"/>
</dbReference>
<dbReference type="InterPro" id="IPR011050">
    <property type="entry name" value="Pectin_lyase_fold/virulence"/>
</dbReference>
<proteinExistence type="predicted"/>
<organism evidence="2 3">
    <name type="scientific">Benzoatithermus flavus</name>
    <dbReference type="NCBI Taxonomy" id="3108223"/>
    <lineage>
        <taxon>Bacteria</taxon>
        <taxon>Pseudomonadati</taxon>
        <taxon>Pseudomonadota</taxon>
        <taxon>Alphaproteobacteria</taxon>
        <taxon>Geminicoccales</taxon>
        <taxon>Geminicoccaceae</taxon>
        <taxon>Benzoatithermus</taxon>
    </lineage>
</organism>